<accession>A0A2H8TNH2</accession>
<dbReference type="SMART" id="SM00256">
    <property type="entry name" value="FBOX"/>
    <property type="match status" value="1"/>
</dbReference>
<dbReference type="EMBL" id="GFXV01003911">
    <property type="protein sequence ID" value="MBW15716.1"/>
    <property type="molecule type" value="Transcribed_RNA"/>
</dbReference>
<sequence>MMEVLKSYHDSFDLLPDEMVVYTLSFIDADTLLDCRLVCKRWQELIDAYVFQEKASRENKFVNNGKGYYSFSKIDSNNIRKLELPWYVFHVICKYDPFNRNLVKNHCGQSKLIHLM</sequence>
<proteinExistence type="predicted"/>
<reference evidence="2" key="1">
    <citation type="submission" date="2017-10" db="EMBL/GenBank/DDBJ databases">
        <title>Transcriptome Assembly of Sugarcane Aphid Adults.</title>
        <authorList>
            <person name="Scully E.D."/>
            <person name="Palmer N.A."/>
            <person name="Geib S.M."/>
            <person name="Sarath G."/>
            <person name="Sattler S.E."/>
        </authorList>
    </citation>
    <scope>NUCLEOTIDE SEQUENCE</scope>
    <source>
        <tissue evidence="2">Whole body</tissue>
    </source>
</reference>
<dbReference type="OrthoDB" id="1107553at2759"/>
<dbReference type="InterPro" id="IPR001810">
    <property type="entry name" value="F-box_dom"/>
</dbReference>
<dbReference type="InterPro" id="IPR036047">
    <property type="entry name" value="F-box-like_dom_sf"/>
</dbReference>
<gene>
    <name evidence="2" type="primary">Fbxo17</name>
</gene>
<organism evidence="2">
    <name type="scientific">Melanaphis sacchari</name>
    <dbReference type="NCBI Taxonomy" id="742174"/>
    <lineage>
        <taxon>Eukaryota</taxon>
        <taxon>Metazoa</taxon>
        <taxon>Ecdysozoa</taxon>
        <taxon>Arthropoda</taxon>
        <taxon>Hexapoda</taxon>
        <taxon>Insecta</taxon>
        <taxon>Pterygota</taxon>
        <taxon>Neoptera</taxon>
        <taxon>Paraneoptera</taxon>
        <taxon>Hemiptera</taxon>
        <taxon>Sternorrhyncha</taxon>
        <taxon>Aphidomorpha</taxon>
        <taxon>Aphidoidea</taxon>
        <taxon>Aphididae</taxon>
        <taxon>Aphidini</taxon>
        <taxon>Melanaphis</taxon>
    </lineage>
</organism>
<protein>
    <submittedName>
        <fullName evidence="2">F-box only protein 17</fullName>
    </submittedName>
</protein>
<name>A0A2H8TNH2_9HEMI</name>
<dbReference type="Pfam" id="PF12937">
    <property type="entry name" value="F-box-like"/>
    <property type="match status" value="1"/>
</dbReference>
<dbReference type="AlphaFoldDB" id="A0A2H8TNH2"/>
<dbReference type="PROSITE" id="PS50181">
    <property type="entry name" value="FBOX"/>
    <property type="match status" value="1"/>
</dbReference>
<dbReference type="Gene3D" id="1.20.1280.50">
    <property type="match status" value="1"/>
</dbReference>
<feature type="domain" description="F-box" evidence="1">
    <location>
        <begin position="9"/>
        <end position="54"/>
    </location>
</feature>
<evidence type="ECO:0000313" key="2">
    <source>
        <dbReference type="EMBL" id="MBW15716.1"/>
    </source>
</evidence>
<evidence type="ECO:0000259" key="1">
    <source>
        <dbReference type="PROSITE" id="PS50181"/>
    </source>
</evidence>
<dbReference type="SUPFAM" id="SSF81383">
    <property type="entry name" value="F-box domain"/>
    <property type="match status" value="1"/>
</dbReference>